<evidence type="ECO:0000313" key="2">
    <source>
        <dbReference type="EMBL" id="TKA32159.1"/>
    </source>
</evidence>
<feature type="compositionally biased region" description="Basic and acidic residues" evidence="1">
    <location>
        <begin position="258"/>
        <end position="283"/>
    </location>
</feature>
<feature type="compositionally biased region" description="Polar residues" evidence="1">
    <location>
        <begin position="358"/>
        <end position="367"/>
    </location>
</feature>
<protein>
    <submittedName>
        <fullName evidence="2">Uncharacterized protein</fullName>
    </submittedName>
</protein>
<feature type="compositionally biased region" description="Polar residues" evidence="1">
    <location>
        <begin position="569"/>
        <end position="580"/>
    </location>
</feature>
<feature type="compositionally biased region" description="Low complexity" evidence="1">
    <location>
        <begin position="231"/>
        <end position="251"/>
    </location>
</feature>
<comment type="caution">
    <text evidence="2">The sequence shown here is derived from an EMBL/GenBank/DDBJ whole genome shotgun (WGS) entry which is preliminary data.</text>
</comment>
<name>A0A4V5N818_9PEZI</name>
<feature type="compositionally biased region" description="Pro residues" evidence="1">
    <location>
        <begin position="457"/>
        <end position="466"/>
    </location>
</feature>
<feature type="compositionally biased region" description="Low complexity" evidence="1">
    <location>
        <begin position="344"/>
        <end position="357"/>
    </location>
</feature>
<feature type="compositionally biased region" description="Low complexity" evidence="1">
    <location>
        <begin position="446"/>
        <end position="456"/>
    </location>
</feature>
<feature type="compositionally biased region" description="Basic and acidic residues" evidence="1">
    <location>
        <begin position="184"/>
        <end position="197"/>
    </location>
</feature>
<dbReference type="OrthoDB" id="428854at2759"/>
<dbReference type="EMBL" id="NAJL01000006">
    <property type="protein sequence ID" value="TKA32159.1"/>
    <property type="molecule type" value="Genomic_DNA"/>
</dbReference>
<feature type="compositionally biased region" description="Polar residues" evidence="1">
    <location>
        <begin position="400"/>
        <end position="429"/>
    </location>
</feature>
<organism evidence="2 3">
    <name type="scientific">Salinomyces thailandicus</name>
    <dbReference type="NCBI Taxonomy" id="706561"/>
    <lineage>
        <taxon>Eukaryota</taxon>
        <taxon>Fungi</taxon>
        <taxon>Dikarya</taxon>
        <taxon>Ascomycota</taxon>
        <taxon>Pezizomycotina</taxon>
        <taxon>Dothideomycetes</taxon>
        <taxon>Dothideomycetidae</taxon>
        <taxon>Mycosphaerellales</taxon>
        <taxon>Teratosphaeriaceae</taxon>
        <taxon>Salinomyces</taxon>
    </lineage>
</organism>
<feature type="region of interest" description="Disordered" evidence="1">
    <location>
        <begin position="1"/>
        <end position="604"/>
    </location>
</feature>
<evidence type="ECO:0000313" key="3">
    <source>
        <dbReference type="Proteomes" id="UP000308549"/>
    </source>
</evidence>
<dbReference type="Proteomes" id="UP000308549">
    <property type="component" value="Unassembled WGS sequence"/>
</dbReference>
<evidence type="ECO:0000256" key="1">
    <source>
        <dbReference type="SAM" id="MobiDB-lite"/>
    </source>
</evidence>
<accession>A0A4V5N818</accession>
<reference evidence="2 3" key="1">
    <citation type="submission" date="2017-03" db="EMBL/GenBank/DDBJ databases">
        <title>Genomes of endolithic fungi from Antarctica.</title>
        <authorList>
            <person name="Coleine C."/>
            <person name="Masonjones S."/>
            <person name="Stajich J.E."/>
        </authorList>
    </citation>
    <scope>NUCLEOTIDE SEQUENCE [LARGE SCALE GENOMIC DNA]</scope>
    <source>
        <strain evidence="2 3">CCFEE 6315</strain>
    </source>
</reference>
<dbReference type="AlphaFoldDB" id="A0A4V5N818"/>
<feature type="compositionally biased region" description="Low complexity" evidence="1">
    <location>
        <begin position="492"/>
        <end position="509"/>
    </location>
</feature>
<sequence>MSSGNPFRRPPQSSRLPDEPSATFQYEQQRGEEPYRPSTPPPPKSKKKKKVVIQTPPHSPEEPIPRIPPRRVSDGRTGSPPPAAMAPATSVTKLQNEEGDADSITSADSDLQEAFVNTRKNSGTGVLPPPAVSFGVNRPIDKPGTSSSFGSQAGARAGVGGGAPYNPFARTLETQEAAFGLQKPTKEDEKVEDERGRQGRQTLDVDAFKNILMTGSATPSPPVGQSGGQGQQQKVGGQDTSSSSTDTSSISRQSMFDQPHEVPHPESPRTSFDEHEHPRHSDSDDGDDEDTEQSSLMGPAASRPVEEGPPRPPKHTHGRPFPQTVSFADFDTDLPPGPRTLPVGAGEQLGSSGQGSERPSTPRSPSDLNKPLPPPPQRDTPEQHAKRPAPPPPASRRPGQSATAQGRARSASNLSQGSTQQAGSDTSSIRGGDGTSKAAPPPPPSRRSQQAASPALETPPPAPSPSRTPSDPMKTMPPPPPRRHSSKMALQSTTPRRSPSTSSKSSLPRGESFTNDLPGSSPGKTPAEKVPPAPPPRRGGGGGGGKRSSMDGPPNALSNRRFSAERRTSGQSLGSETSSLRRVGEDEPAEPPPTASPEASQRDVLADMQAFQDEIDALRRAQGGG</sequence>
<keyword evidence="3" id="KW-1185">Reference proteome</keyword>
<feature type="compositionally biased region" description="Polar residues" evidence="1">
    <location>
        <begin position="1"/>
        <end position="15"/>
    </location>
</feature>
<proteinExistence type="predicted"/>
<gene>
    <name evidence="2" type="ORF">B0A50_01407</name>
</gene>